<keyword evidence="2" id="KW-1185">Reference proteome</keyword>
<accession>A0A563DWE0</accession>
<evidence type="ECO:0000313" key="2">
    <source>
        <dbReference type="Proteomes" id="UP000320244"/>
    </source>
</evidence>
<gene>
    <name evidence="1" type="ORF">FGL98_17800</name>
</gene>
<name>A0A563DWE0_9MICO</name>
<dbReference type="Proteomes" id="UP000320244">
    <property type="component" value="Unassembled WGS sequence"/>
</dbReference>
<sequence>MLMNEQGTTSMEFPVPDMLGKLLNSKKAGHSHLPTDSDLDAFSARASDVGEAAQALAVKIAQLVDGLGVRKVREPDS</sequence>
<proteinExistence type="predicted"/>
<comment type="caution">
    <text evidence="1">The sequence shown here is derived from an EMBL/GenBank/DDBJ whole genome shotgun (WGS) entry which is preliminary data.</text>
</comment>
<organism evidence="1 2">
    <name type="scientific">Leekyejoonella antrihumi</name>
    <dbReference type="NCBI Taxonomy" id="1660198"/>
    <lineage>
        <taxon>Bacteria</taxon>
        <taxon>Bacillati</taxon>
        <taxon>Actinomycetota</taxon>
        <taxon>Actinomycetes</taxon>
        <taxon>Micrococcales</taxon>
        <taxon>Dermacoccaceae</taxon>
        <taxon>Leekyejoonella</taxon>
    </lineage>
</organism>
<reference evidence="1 2" key="1">
    <citation type="submission" date="2019-05" db="EMBL/GenBank/DDBJ databases">
        <authorList>
            <person name="Lee S.D."/>
        </authorList>
    </citation>
    <scope>NUCLEOTIDE SEQUENCE [LARGE SCALE GENOMIC DNA]</scope>
    <source>
        <strain evidence="1 2">C5-26</strain>
    </source>
</reference>
<protein>
    <submittedName>
        <fullName evidence="1">Uncharacterized protein</fullName>
    </submittedName>
</protein>
<dbReference type="RefSeq" id="WP_146318955.1">
    <property type="nucleotide sequence ID" value="NZ_VCQV01000029.1"/>
</dbReference>
<reference evidence="1 2" key="2">
    <citation type="submission" date="2019-08" db="EMBL/GenBank/DDBJ databases">
        <title>Jejuicoccus antrihumi gen. nov., sp. nov., a new member of the family Dermacoccaceae isolated from a cave.</title>
        <authorList>
            <person name="Schumann P."/>
            <person name="Kim I.S."/>
        </authorList>
    </citation>
    <scope>NUCLEOTIDE SEQUENCE [LARGE SCALE GENOMIC DNA]</scope>
    <source>
        <strain evidence="1 2">C5-26</strain>
    </source>
</reference>
<dbReference type="EMBL" id="VCQV01000029">
    <property type="protein sequence ID" value="TWP34291.1"/>
    <property type="molecule type" value="Genomic_DNA"/>
</dbReference>
<evidence type="ECO:0000313" key="1">
    <source>
        <dbReference type="EMBL" id="TWP34291.1"/>
    </source>
</evidence>
<dbReference type="AlphaFoldDB" id="A0A563DWE0"/>